<protein>
    <submittedName>
        <fullName evidence="8">MFS transporter</fullName>
    </submittedName>
</protein>
<dbReference type="RefSeq" id="WP_126129217.1">
    <property type="nucleotide sequence ID" value="NZ_CP034464.1"/>
</dbReference>
<evidence type="ECO:0000313" key="8">
    <source>
        <dbReference type="EMBL" id="AZP13848.1"/>
    </source>
</evidence>
<dbReference type="EMBL" id="CP034464">
    <property type="protein sequence ID" value="AZP13848.1"/>
    <property type="molecule type" value="Genomic_DNA"/>
</dbReference>
<evidence type="ECO:0000259" key="7">
    <source>
        <dbReference type="PROSITE" id="PS50850"/>
    </source>
</evidence>
<feature type="transmembrane region" description="Helical" evidence="6">
    <location>
        <begin position="170"/>
        <end position="190"/>
    </location>
</feature>
<dbReference type="AlphaFoldDB" id="A0A3S9HP04"/>
<name>A0A3S9HP04_9BURK</name>
<dbReference type="InterPro" id="IPR020846">
    <property type="entry name" value="MFS_dom"/>
</dbReference>
<dbReference type="SUPFAM" id="SSF103473">
    <property type="entry name" value="MFS general substrate transporter"/>
    <property type="match status" value="1"/>
</dbReference>
<keyword evidence="9" id="KW-1185">Reference proteome</keyword>
<organism evidence="8 9">
    <name type="scientific">Undibacterium parvum</name>
    <dbReference type="NCBI Taxonomy" id="401471"/>
    <lineage>
        <taxon>Bacteria</taxon>
        <taxon>Pseudomonadati</taxon>
        <taxon>Pseudomonadota</taxon>
        <taxon>Betaproteobacteria</taxon>
        <taxon>Burkholderiales</taxon>
        <taxon>Oxalobacteraceae</taxon>
        <taxon>Undibacterium</taxon>
    </lineage>
</organism>
<evidence type="ECO:0000256" key="4">
    <source>
        <dbReference type="ARBA" id="ARBA00022989"/>
    </source>
</evidence>
<dbReference type="InterPro" id="IPR036259">
    <property type="entry name" value="MFS_trans_sf"/>
</dbReference>
<evidence type="ECO:0000256" key="1">
    <source>
        <dbReference type="ARBA" id="ARBA00004651"/>
    </source>
</evidence>
<feature type="transmembrane region" description="Helical" evidence="6">
    <location>
        <begin position="337"/>
        <end position="356"/>
    </location>
</feature>
<evidence type="ECO:0000313" key="9">
    <source>
        <dbReference type="Proteomes" id="UP000275663"/>
    </source>
</evidence>
<keyword evidence="5 6" id="KW-0472">Membrane</keyword>
<keyword evidence="2" id="KW-1003">Cell membrane</keyword>
<dbReference type="GO" id="GO:0022857">
    <property type="term" value="F:transmembrane transporter activity"/>
    <property type="evidence" value="ECO:0007669"/>
    <property type="project" value="InterPro"/>
</dbReference>
<accession>A0A3S9HP04</accession>
<sequence>MNDTTKAIHSKQAEAAKQNDKPRLALFRDTNFRWMISGGVISMLGDQFTIVALPWLVLKMTGDTLILGLVLALIGVPRALLILLGGAVVDRYSPKQVMMLSKYVNTVVLGLLAVLLMSDSLSLNVVYVLSLSLGISTAFSIPSGTAMIPRCIAAPQLQMANGIMLGLRQISMFLGPLLAGVLIALFGNTATDMTSASSLADARGLAAAFLFDSFSYALSAWTLSHVRLLALPQLELAGEGENAHPKPAARLWHSILEGLRYCWNDVMLRTCFLYWSAVAFFIMGPIQIALPVLANQLGDSAGTFGILIGCHGAGTLLGMLMSGLLPNRRFGNLGRTILLIDFIVGLLFVPMSLVVATWQGAALLLTIGTLGGYLHVAVYTWIQRQVPAAMLGRTMSIFMFIFMGIGPVSAAITGWVMRSISTSQLFIGSGALLILIVLLALLGSSMRSVVDQPA</sequence>
<dbReference type="PANTHER" id="PTHR23513:SF6">
    <property type="entry name" value="MAJOR FACILITATOR SUPERFAMILY ASSOCIATED DOMAIN-CONTAINING PROTEIN"/>
    <property type="match status" value="1"/>
</dbReference>
<keyword evidence="3 6" id="KW-0812">Transmembrane</keyword>
<dbReference type="OrthoDB" id="69054at2"/>
<feature type="transmembrane region" description="Helical" evidence="6">
    <location>
        <begin position="124"/>
        <end position="149"/>
    </location>
</feature>
<dbReference type="KEGG" id="upv:EJN92_18740"/>
<evidence type="ECO:0000256" key="5">
    <source>
        <dbReference type="ARBA" id="ARBA00023136"/>
    </source>
</evidence>
<evidence type="ECO:0000256" key="2">
    <source>
        <dbReference type="ARBA" id="ARBA00022475"/>
    </source>
</evidence>
<feature type="transmembrane region" description="Helical" evidence="6">
    <location>
        <begin position="34"/>
        <end position="58"/>
    </location>
</feature>
<dbReference type="CDD" id="cd06173">
    <property type="entry name" value="MFS_MefA_like"/>
    <property type="match status" value="1"/>
</dbReference>
<reference evidence="8 9" key="1">
    <citation type="journal article" date="2011" name="Int. J. Syst. Evol. Microbiol.">
        <title>Description of Undibacterium oligocarboniphilum sp. nov., isolated from purified water, and Undibacterium pigrum strain CCUG 49012 as the type strain of Undibacterium parvum sp. nov., and emended descriptions of the genus Undibacterium and the species Undibacterium pigrum.</title>
        <authorList>
            <person name="Eder W."/>
            <person name="Wanner G."/>
            <person name="Ludwig W."/>
            <person name="Busse H.J."/>
            <person name="Ziemke-Kageler F."/>
            <person name="Lang E."/>
        </authorList>
    </citation>
    <scope>NUCLEOTIDE SEQUENCE [LARGE SCALE GENOMIC DNA]</scope>
    <source>
        <strain evidence="8 9">DSM 23061</strain>
    </source>
</reference>
<evidence type="ECO:0000256" key="3">
    <source>
        <dbReference type="ARBA" id="ARBA00022692"/>
    </source>
</evidence>
<proteinExistence type="predicted"/>
<evidence type="ECO:0000256" key="6">
    <source>
        <dbReference type="SAM" id="Phobius"/>
    </source>
</evidence>
<comment type="subcellular location">
    <subcellularLocation>
        <location evidence="1">Cell membrane</location>
        <topology evidence="1">Multi-pass membrane protein</topology>
    </subcellularLocation>
</comment>
<feature type="transmembrane region" description="Helical" evidence="6">
    <location>
        <begin position="423"/>
        <end position="442"/>
    </location>
</feature>
<gene>
    <name evidence="8" type="ORF">EJN92_18740</name>
</gene>
<keyword evidence="4 6" id="KW-1133">Transmembrane helix</keyword>
<dbReference type="Pfam" id="PF07690">
    <property type="entry name" value="MFS_1"/>
    <property type="match status" value="1"/>
</dbReference>
<feature type="domain" description="Major facilitator superfamily (MFS) profile" evidence="7">
    <location>
        <begin position="265"/>
        <end position="454"/>
    </location>
</feature>
<feature type="transmembrane region" description="Helical" evidence="6">
    <location>
        <begin position="394"/>
        <end position="417"/>
    </location>
</feature>
<feature type="transmembrane region" description="Helical" evidence="6">
    <location>
        <begin position="272"/>
        <end position="294"/>
    </location>
</feature>
<dbReference type="Proteomes" id="UP000275663">
    <property type="component" value="Chromosome"/>
</dbReference>
<feature type="transmembrane region" description="Helical" evidence="6">
    <location>
        <begin position="362"/>
        <end position="382"/>
    </location>
</feature>
<dbReference type="GO" id="GO:0005886">
    <property type="term" value="C:plasma membrane"/>
    <property type="evidence" value="ECO:0007669"/>
    <property type="project" value="UniProtKB-SubCell"/>
</dbReference>
<dbReference type="Gene3D" id="1.20.1250.20">
    <property type="entry name" value="MFS general substrate transporter like domains"/>
    <property type="match status" value="1"/>
</dbReference>
<feature type="transmembrane region" description="Helical" evidence="6">
    <location>
        <begin position="306"/>
        <end position="325"/>
    </location>
</feature>
<dbReference type="PANTHER" id="PTHR23513">
    <property type="entry name" value="INTEGRAL MEMBRANE EFFLUX PROTEIN-RELATED"/>
    <property type="match status" value="1"/>
</dbReference>
<feature type="transmembrane region" description="Helical" evidence="6">
    <location>
        <begin position="100"/>
        <end position="118"/>
    </location>
</feature>
<dbReference type="InterPro" id="IPR011701">
    <property type="entry name" value="MFS"/>
</dbReference>
<dbReference type="PROSITE" id="PS50850">
    <property type="entry name" value="MFS"/>
    <property type="match status" value="1"/>
</dbReference>
<feature type="transmembrane region" description="Helical" evidence="6">
    <location>
        <begin position="64"/>
        <end position="88"/>
    </location>
</feature>